<dbReference type="Pfam" id="PF14257">
    <property type="entry name" value="DUF4349"/>
    <property type="match status" value="1"/>
</dbReference>
<feature type="domain" description="DUF4349" evidence="3">
    <location>
        <begin position="170"/>
        <end position="378"/>
    </location>
</feature>
<name>A0ABV1C353_9FIRM</name>
<keyword evidence="2" id="KW-1133">Transmembrane helix</keyword>
<dbReference type="RefSeq" id="WP_349186493.1">
    <property type="nucleotide sequence ID" value="NZ_JBBMEN010000010.1"/>
</dbReference>
<keyword evidence="1" id="KW-0175">Coiled coil</keyword>
<dbReference type="EMBL" id="JBBMEN010000010">
    <property type="protein sequence ID" value="MEQ2385994.1"/>
    <property type="molecule type" value="Genomic_DNA"/>
</dbReference>
<feature type="transmembrane region" description="Helical" evidence="2">
    <location>
        <begin position="72"/>
        <end position="93"/>
    </location>
</feature>
<sequence length="390" mass="41941">MRWYEYKMEVDDLTAPDDLKAKLLAMTDTLTAEEKAEPMMAAPAPQTAAPAAPLNTAETKKKKPIHFPVKQLGTLAACLAVCVLGYSTLHLGIGMGSAKSSTPALYAAEGAANSSAASVASDSFDLQHAALDSAPEAVNYSLEADDRSLETEYSGTGSTEAAAPAVDSAKIIYTANLTLESKDYEAARSALDSALAEAGGYLESSSEYSSTGSSRSVNLTYRVPQANYQSFLDAVAAAGNVTYRSQQADDVTTQYMDVSARLSNLQAQRTRLQQLQAKAENLSDLLQIEDSLTEVQSQIESWQSQLDWYSDQVQQCTVYIDLNEVQTYTPADEGFFSRIGTAFTSGWGNFVNGLQQLMVALACVWPLAVLACAAVAAVLAWRRKHSKKQK</sequence>
<dbReference type="InterPro" id="IPR025645">
    <property type="entry name" value="DUF4349"/>
</dbReference>
<feature type="coiled-coil region" evidence="1">
    <location>
        <begin position="255"/>
        <end position="305"/>
    </location>
</feature>
<keyword evidence="2" id="KW-0812">Transmembrane</keyword>
<evidence type="ECO:0000313" key="4">
    <source>
        <dbReference type="EMBL" id="MEQ2385994.1"/>
    </source>
</evidence>
<keyword evidence="2" id="KW-0472">Membrane</keyword>
<accession>A0ABV1C353</accession>
<reference evidence="4 5" key="1">
    <citation type="submission" date="2024-03" db="EMBL/GenBank/DDBJ databases">
        <title>Human intestinal bacterial collection.</title>
        <authorList>
            <person name="Pauvert C."/>
            <person name="Hitch T.C.A."/>
            <person name="Clavel T."/>
        </authorList>
    </citation>
    <scope>NUCLEOTIDE SEQUENCE [LARGE SCALE GENOMIC DNA]</scope>
    <source>
        <strain evidence="4 5">CLA-AA-H281</strain>
    </source>
</reference>
<evidence type="ECO:0000256" key="2">
    <source>
        <dbReference type="SAM" id="Phobius"/>
    </source>
</evidence>
<gene>
    <name evidence="4" type="ORF">WMO20_08655</name>
</gene>
<keyword evidence="5" id="KW-1185">Reference proteome</keyword>
<organism evidence="4 5">
    <name type="scientific">Faecalibacterium intestinale</name>
    <dbReference type="NCBI Taxonomy" id="3133155"/>
    <lineage>
        <taxon>Bacteria</taxon>
        <taxon>Bacillati</taxon>
        <taxon>Bacillota</taxon>
        <taxon>Clostridia</taxon>
        <taxon>Eubacteriales</taxon>
        <taxon>Oscillospiraceae</taxon>
        <taxon>Faecalibacterium</taxon>
    </lineage>
</organism>
<evidence type="ECO:0000259" key="3">
    <source>
        <dbReference type="Pfam" id="PF14257"/>
    </source>
</evidence>
<comment type="caution">
    <text evidence="4">The sequence shown here is derived from an EMBL/GenBank/DDBJ whole genome shotgun (WGS) entry which is preliminary data.</text>
</comment>
<proteinExistence type="predicted"/>
<feature type="transmembrane region" description="Helical" evidence="2">
    <location>
        <begin position="357"/>
        <end position="381"/>
    </location>
</feature>
<protein>
    <submittedName>
        <fullName evidence="4">DUF4349 domain-containing protein</fullName>
    </submittedName>
</protein>
<evidence type="ECO:0000256" key="1">
    <source>
        <dbReference type="SAM" id="Coils"/>
    </source>
</evidence>
<evidence type="ECO:0000313" key="5">
    <source>
        <dbReference type="Proteomes" id="UP001465119"/>
    </source>
</evidence>
<dbReference type="Proteomes" id="UP001465119">
    <property type="component" value="Unassembled WGS sequence"/>
</dbReference>